<reference evidence="2" key="2">
    <citation type="submission" date="2020-01" db="EMBL/GenBank/DDBJ databases">
        <authorList>
            <person name="Korhonen P.K.K."/>
            <person name="Guangxu M.G."/>
            <person name="Wang T.W."/>
            <person name="Stroehlein A.J.S."/>
            <person name="Young N.D."/>
            <person name="Ang C.-S.A."/>
            <person name="Fernando D.W.F."/>
            <person name="Lu H.L."/>
            <person name="Taylor S.T."/>
            <person name="Ehtesham M.E.M."/>
            <person name="Najaraj S.H.N."/>
            <person name="Harsha G.H.G."/>
            <person name="Madugundu A.M."/>
            <person name="Renuse S.R."/>
            <person name="Holt D.H."/>
            <person name="Pandey A.P."/>
            <person name="Papenfuss A.P."/>
            <person name="Gasser R.B.G."/>
            <person name="Fischer K.F."/>
        </authorList>
    </citation>
    <scope>NUCLEOTIDE SEQUENCE</scope>
    <source>
        <strain evidence="2">SSS_KF_BRIS2020</strain>
    </source>
</reference>
<protein>
    <submittedName>
        <fullName evidence="2 3">Uncharacterized protein</fullName>
    </submittedName>
</protein>
<keyword evidence="4" id="KW-1185">Reference proteome</keyword>
<sequence>MLFETEQKLLKLTVSRNNFNKTFNKLKNLQKWLLEDDNFESLLSTLGNQTSIVKFEEILAFEEEIRLDSERILQLSKLNSSLENDTNLDKVVELEPRLSHLKLELAKMQHYVNLANQSSENLITKYTLWYQEILKQIEQLNIKLRDLEAKHQELKFH</sequence>
<dbReference type="EnsemblMetazoa" id="SSS_2382s_mrna">
    <property type="protein sequence ID" value="KAF7495512.1"/>
    <property type="gene ID" value="SSS_2382"/>
</dbReference>
<dbReference type="Pfam" id="PF07426">
    <property type="entry name" value="Dynactin_p22"/>
    <property type="match status" value="1"/>
</dbReference>
<organism evidence="2">
    <name type="scientific">Sarcoptes scabiei</name>
    <name type="common">Itch mite</name>
    <name type="synonym">Acarus scabiei</name>
    <dbReference type="NCBI Taxonomy" id="52283"/>
    <lineage>
        <taxon>Eukaryota</taxon>
        <taxon>Metazoa</taxon>
        <taxon>Ecdysozoa</taxon>
        <taxon>Arthropoda</taxon>
        <taxon>Chelicerata</taxon>
        <taxon>Arachnida</taxon>
        <taxon>Acari</taxon>
        <taxon>Acariformes</taxon>
        <taxon>Sarcoptiformes</taxon>
        <taxon>Astigmata</taxon>
        <taxon>Psoroptidia</taxon>
        <taxon>Sarcoptoidea</taxon>
        <taxon>Sarcoptidae</taxon>
        <taxon>Sarcoptinae</taxon>
        <taxon>Sarcoptes</taxon>
    </lineage>
</organism>
<accession>A0A834RF31</accession>
<gene>
    <name evidence="2" type="ORF">SSS_2382</name>
</gene>
<dbReference type="Proteomes" id="UP000070412">
    <property type="component" value="Unassembled WGS sequence"/>
</dbReference>
<dbReference type="OrthoDB" id="16729at2759"/>
<dbReference type="EMBL" id="WVUK01000048">
    <property type="protein sequence ID" value="KAF7495512.1"/>
    <property type="molecule type" value="Genomic_DNA"/>
</dbReference>
<dbReference type="GO" id="GO:0005869">
    <property type="term" value="C:dynactin complex"/>
    <property type="evidence" value="ECO:0007669"/>
    <property type="project" value="InterPro"/>
</dbReference>
<evidence type="ECO:0000313" key="2">
    <source>
        <dbReference type="EMBL" id="KAF7495512.1"/>
    </source>
</evidence>
<keyword evidence="1" id="KW-0175">Coiled coil</keyword>
<dbReference type="InterPro" id="IPR009991">
    <property type="entry name" value="DCTN3"/>
</dbReference>
<name>A0A834RF31_SARSC</name>
<dbReference type="GO" id="GO:0061640">
    <property type="term" value="P:cytoskeleton-dependent cytokinesis"/>
    <property type="evidence" value="ECO:0007669"/>
    <property type="project" value="InterPro"/>
</dbReference>
<dbReference type="AlphaFoldDB" id="A0A834RF31"/>
<evidence type="ECO:0000256" key="1">
    <source>
        <dbReference type="SAM" id="Coils"/>
    </source>
</evidence>
<evidence type="ECO:0000313" key="4">
    <source>
        <dbReference type="Proteomes" id="UP000070412"/>
    </source>
</evidence>
<reference evidence="4" key="1">
    <citation type="journal article" date="2020" name="PLoS Negl. Trop. Dis.">
        <title>High-quality nuclear genome for Sarcoptes scabiei-A critical resource for a neglected parasite.</title>
        <authorList>
            <person name="Korhonen P.K."/>
            <person name="Gasser R.B."/>
            <person name="Ma G."/>
            <person name="Wang T."/>
            <person name="Stroehlein A.J."/>
            <person name="Young N.D."/>
            <person name="Ang C.S."/>
            <person name="Fernando D.D."/>
            <person name="Lu H.C."/>
            <person name="Taylor S."/>
            <person name="Reynolds S.L."/>
            <person name="Mofiz E."/>
            <person name="Najaraj S.H."/>
            <person name="Gowda H."/>
            <person name="Madugundu A."/>
            <person name="Renuse S."/>
            <person name="Holt D."/>
            <person name="Pandey A."/>
            <person name="Papenfuss A.T."/>
            <person name="Fischer K."/>
        </authorList>
    </citation>
    <scope>NUCLEOTIDE SEQUENCE [LARGE SCALE GENOMIC DNA]</scope>
</reference>
<proteinExistence type="predicted"/>
<evidence type="ECO:0000313" key="3">
    <source>
        <dbReference type="EnsemblMetazoa" id="KAF7495512.1"/>
    </source>
</evidence>
<reference evidence="3" key="3">
    <citation type="submission" date="2022-06" db="UniProtKB">
        <authorList>
            <consortium name="EnsemblMetazoa"/>
        </authorList>
    </citation>
    <scope>IDENTIFICATION</scope>
</reference>
<feature type="coiled-coil region" evidence="1">
    <location>
        <begin position="130"/>
        <end position="157"/>
    </location>
</feature>